<evidence type="ECO:0000313" key="2">
    <source>
        <dbReference type="Proteomes" id="UP000789920"/>
    </source>
</evidence>
<accession>A0ACA9R2X1</accession>
<evidence type="ECO:0000313" key="1">
    <source>
        <dbReference type="EMBL" id="CAG8774399.1"/>
    </source>
</evidence>
<proteinExistence type="predicted"/>
<feature type="non-terminal residue" evidence="1">
    <location>
        <position position="138"/>
    </location>
</feature>
<comment type="caution">
    <text evidence="1">The sequence shown here is derived from an EMBL/GenBank/DDBJ whole genome shotgun (WGS) entry which is preliminary data.</text>
</comment>
<dbReference type="Proteomes" id="UP000789920">
    <property type="component" value="Unassembled WGS sequence"/>
</dbReference>
<protein>
    <submittedName>
        <fullName evidence="1">30181_t:CDS:1</fullName>
    </submittedName>
</protein>
<reference evidence="1" key="1">
    <citation type="submission" date="2021-06" db="EMBL/GenBank/DDBJ databases">
        <authorList>
            <person name="Kallberg Y."/>
            <person name="Tangrot J."/>
            <person name="Rosling A."/>
        </authorList>
    </citation>
    <scope>NUCLEOTIDE SEQUENCE</scope>
    <source>
        <strain evidence="1">MA461A</strain>
    </source>
</reference>
<organism evidence="1 2">
    <name type="scientific">Racocetra persica</name>
    <dbReference type="NCBI Taxonomy" id="160502"/>
    <lineage>
        <taxon>Eukaryota</taxon>
        <taxon>Fungi</taxon>
        <taxon>Fungi incertae sedis</taxon>
        <taxon>Mucoromycota</taxon>
        <taxon>Glomeromycotina</taxon>
        <taxon>Glomeromycetes</taxon>
        <taxon>Diversisporales</taxon>
        <taxon>Gigasporaceae</taxon>
        <taxon>Racocetra</taxon>
    </lineage>
</organism>
<dbReference type="EMBL" id="CAJVQC010042070">
    <property type="protein sequence ID" value="CAG8774399.1"/>
    <property type="molecule type" value="Genomic_DNA"/>
</dbReference>
<gene>
    <name evidence="1" type="ORF">RPERSI_LOCUS16799</name>
</gene>
<feature type="non-terminal residue" evidence="1">
    <location>
        <position position="1"/>
    </location>
</feature>
<name>A0ACA9R2X1_9GLOM</name>
<keyword evidence="2" id="KW-1185">Reference proteome</keyword>
<sequence>DELMQELNVNNELIQEFNPDSKLMQELYADIEALHYQNKIDINTFINYSKKNILDEMLDNQEIVNFTRHSDNFINTEEPDNITKKVRSLQTTLLCQTNLESFFASNSIQEDEINYNITETDMFEDKKYSKISDSKLDT</sequence>